<keyword evidence="1" id="KW-0472">Membrane</keyword>
<organism evidence="2 3">
    <name type="scientific">Vavraia culicis (isolate floridensis)</name>
    <name type="common">Microsporidian parasite</name>
    <dbReference type="NCBI Taxonomy" id="948595"/>
    <lineage>
        <taxon>Eukaryota</taxon>
        <taxon>Fungi</taxon>
        <taxon>Fungi incertae sedis</taxon>
        <taxon>Microsporidia</taxon>
        <taxon>Pleistophoridae</taxon>
        <taxon>Vavraia</taxon>
    </lineage>
</organism>
<keyword evidence="1" id="KW-1133">Transmembrane helix</keyword>
<dbReference type="HOGENOM" id="CLU_1483079_0_0_1"/>
<evidence type="ECO:0000313" key="2">
    <source>
        <dbReference type="EMBL" id="ELA46960.1"/>
    </source>
</evidence>
<dbReference type="Proteomes" id="UP000011081">
    <property type="component" value="Unassembled WGS sequence"/>
</dbReference>
<dbReference type="InParanoid" id="L2GV47"/>
<dbReference type="AlphaFoldDB" id="L2GV47"/>
<dbReference type="RefSeq" id="XP_008074596.1">
    <property type="nucleotide sequence ID" value="XM_008076405.1"/>
</dbReference>
<evidence type="ECO:0000313" key="3">
    <source>
        <dbReference type="Proteomes" id="UP000011081"/>
    </source>
</evidence>
<reference evidence="3" key="1">
    <citation type="submission" date="2011-03" db="EMBL/GenBank/DDBJ databases">
        <title>The genome sequence of Vavraia culicis strain floridensis.</title>
        <authorList>
            <consortium name="The Broad Institute Genome Sequencing Platform"/>
            <person name="Cuomo C."/>
            <person name="Becnel J."/>
            <person name="Sanscrainte N."/>
            <person name="Young S.K."/>
            <person name="Zeng Q."/>
            <person name="Gargeya S."/>
            <person name="Fitzgerald M."/>
            <person name="Haas B."/>
            <person name="Abouelleil A."/>
            <person name="Alvarado L."/>
            <person name="Arachchi H.M."/>
            <person name="Berlin A."/>
            <person name="Chapman S.B."/>
            <person name="Gearin G."/>
            <person name="Goldberg J."/>
            <person name="Griggs A."/>
            <person name="Gujja S."/>
            <person name="Hansen M."/>
            <person name="Heiman D."/>
            <person name="Howarth C."/>
            <person name="Larimer J."/>
            <person name="Lui A."/>
            <person name="MacDonald P.J.P."/>
            <person name="McCowen C."/>
            <person name="Montmayeur A."/>
            <person name="Murphy C."/>
            <person name="Neiman D."/>
            <person name="Pearson M."/>
            <person name="Priest M."/>
            <person name="Roberts A."/>
            <person name="Saif S."/>
            <person name="Shea T."/>
            <person name="Sisk P."/>
            <person name="Stolte C."/>
            <person name="Sykes S."/>
            <person name="Wortman J."/>
            <person name="Nusbaum C."/>
            <person name="Birren B."/>
        </authorList>
    </citation>
    <scope>NUCLEOTIDE SEQUENCE [LARGE SCALE GENOMIC DNA]</scope>
    <source>
        <strain evidence="3">floridensis</strain>
    </source>
</reference>
<keyword evidence="3" id="KW-1185">Reference proteome</keyword>
<dbReference type="EMBL" id="GL877428">
    <property type="protein sequence ID" value="ELA46960.1"/>
    <property type="molecule type" value="Genomic_DNA"/>
</dbReference>
<name>L2GV47_VAVCU</name>
<dbReference type="GeneID" id="19879455"/>
<gene>
    <name evidence="2" type="ORF">VCUG_01579</name>
</gene>
<feature type="transmembrane region" description="Helical" evidence="1">
    <location>
        <begin position="99"/>
        <end position="118"/>
    </location>
</feature>
<proteinExistence type="predicted"/>
<sequence length="182" mass="20876">MVMKSMILGCNEIFKICRGIVDNFCDVWVADTDRIQVYEDIARDQVEMLTGKYVSNIKKYRSDFLRLFAKCVSAKHNKESAVGLYVDLGQPDIGNDNSLNALIVVFCMLITLILIVHFRLRKKYVVDAEQERLRIIQEVKLAAKEKKKPKRNDTKLIVLEKIVIGNNNGCNSLPIDSKHSYH</sequence>
<protein>
    <submittedName>
        <fullName evidence="2">Uncharacterized protein</fullName>
    </submittedName>
</protein>
<accession>L2GV47</accession>
<keyword evidence="1" id="KW-0812">Transmembrane</keyword>
<dbReference type="VEuPathDB" id="MicrosporidiaDB:VCUG_01579"/>
<evidence type="ECO:0000256" key="1">
    <source>
        <dbReference type="SAM" id="Phobius"/>
    </source>
</evidence>